<dbReference type="AlphaFoldDB" id="A0AAD7WCS8"/>
<organism evidence="2 3">
    <name type="scientific">Aldrovandia affinis</name>
    <dbReference type="NCBI Taxonomy" id="143900"/>
    <lineage>
        <taxon>Eukaryota</taxon>
        <taxon>Metazoa</taxon>
        <taxon>Chordata</taxon>
        <taxon>Craniata</taxon>
        <taxon>Vertebrata</taxon>
        <taxon>Euteleostomi</taxon>
        <taxon>Actinopterygii</taxon>
        <taxon>Neopterygii</taxon>
        <taxon>Teleostei</taxon>
        <taxon>Notacanthiformes</taxon>
        <taxon>Halosauridae</taxon>
        <taxon>Aldrovandia</taxon>
    </lineage>
</organism>
<dbReference type="EMBL" id="JAINUG010000147">
    <property type="protein sequence ID" value="KAJ8392307.1"/>
    <property type="molecule type" value="Genomic_DNA"/>
</dbReference>
<protein>
    <submittedName>
        <fullName evidence="2">Uncharacterized protein</fullName>
    </submittedName>
</protein>
<sequence>MCAQKTLVKLSLLLKDEDQVFSYGHLSLPQCGFTARHSGPRDDAAVPDDDNDVDDDNGDDVLLNPP</sequence>
<accession>A0AAD7WCS8</accession>
<evidence type="ECO:0000256" key="1">
    <source>
        <dbReference type="SAM" id="MobiDB-lite"/>
    </source>
</evidence>
<keyword evidence="3" id="KW-1185">Reference proteome</keyword>
<feature type="region of interest" description="Disordered" evidence="1">
    <location>
        <begin position="36"/>
        <end position="66"/>
    </location>
</feature>
<comment type="caution">
    <text evidence="2">The sequence shown here is derived from an EMBL/GenBank/DDBJ whole genome shotgun (WGS) entry which is preliminary data.</text>
</comment>
<feature type="compositionally biased region" description="Acidic residues" evidence="1">
    <location>
        <begin position="45"/>
        <end position="59"/>
    </location>
</feature>
<evidence type="ECO:0000313" key="2">
    <source>
        <dbReference type="EMBL" id="KAJ8392307.1"/>
    </source>
</evidence>
<evidence type="ECO:0000313" key="3">
    <source>
        <dbReference type="Proteomes" id="UP001221898"/>
    </source>
</evidence>
<proteinExistence type="predicted"/>
<name>A0AAD7WCS8_9TELE</name>
<dbReference type="Proteomes" id="UP001221898">
    <property type="component" value="Unassembled WGS sequence"/>
</dbReference>
<gene>
    <name evidence="2" type="ORF">AAFF_G00076710</name>
</gene>
<reference evidence="2" key="1">
    <citation type="journal article" date="2023" name="Science">
        <title>Genome structures resolve the early diversification of teleost fishes.</title>
        <authorList>
            <person name="Parey E."/>
            <person name="Louis A."/>
            <person name="Montfort J."/>
            <person name="Bouchez O."/>
            <person name="Roques C."/>
            <person name="Iampietro C."/>
            <person name="Lluch J."/>
            <person name="Castinel A."/>
            <person name="Donnadieu C."/>
            <person name="Desvignes T."/>
            <person name="Floi Bucao C."/>
            <person name="Jouanno E."/>
            <person name="Wen M."/>
            <person name="Mejri S."/>
            <person name="Dirks R."/>
            <person name="Jansen H."/>
            <person name="Henkel C."/>
            <person name="Chen W.J."/>
            <person name="Zahm M."/>
            <person name="Cabau C."/>
            <person name="Klopp C."/>
            <person name="Thompson A.W."/>
            <person name="Robinson-Rechavi M."/>
            <person name="Braasch I."/>
            <person name="Lecointre G."/>
            <person name="Bobe J."/>
            <person name="Postlethwait J.H."/>
            <person name="Berthelot C."/>
            <person name="Roest Crollius H."/>
            <person name="Guiguen Y."/>
        </authorList>
    </citation>
    <scope>NUCLEOTIDE SEQUENCE</scope>
    <source>
        <strain evidence="2">NC1722</strain>
    </source>
</reference>